<accession>A0ABY8UVU9</accession>
<gene>
    <name evidence="9" type="ORF">QNI29_17110</name>
</gene>
<dbReference type="PROSITE" id="PS50893">
    <property type="entry name" value="ABC_TRANSPORTER_2"/>
    <property type="match status" value="1"/>
</dbReference>
<dbReference type="SUPFAM" id="SSF55021">
    <property type="entry name" value="ACT-like"/>
    <property type="match status" value="1"/>
</dbReference>
<dbReference type="SMART" id="SM00930">
    <property type="entry name" value="NIL"/>
    <property type="match status" value="1"/>
</dbReference>
<dbReference type="SMART" id="SM00382">
    <property type="entry name" value="AAA"/>
    <property type="match status" value="1"/>
</dbReference>
<name>A0ABY8UVU9_9BACI</name>
<dbReference type="CDD" id="cd03258">
    <property type="entry name" value="ABC_MetN_methionine_transporter"/>
    <property type="match status" value="1"/>
</dbReference>
<proteinExistence type="predicted"/>
<organism evidence="9 10">
    <name type="scientific">Pontibacillus chungwhensis</name>
    <dbReference type="NCBI Taxonomy" id="265426"/>
    <lineage>
        <taxon>Bacteria</taxon>
        <taxon>Bacillati</taxon>
        <taxon>Bacillota</taxon>
        <taxon>Bacilli</taxon>
        <taxon>Bacillales</taxon>
        <taxon>Bacillaceae</taxon>
        <taxon>Pontibacillus</taxon>
    </lineage>
</organism>
<keyword evidence="7" id="KW-0472">Membrane</keyword>
<keyword evidence="1" id="KW-0813">Transport</keyword>
<dbReference type="PANTHER" id="PTHR43166">
    <property type="entry name" value="AMINO ACID IMPORT ATP-BINDING PROTEIN"/>
    <property type="match status" value="1"/>
</dbReference>
<dbReference type="InterPro" id="IPR041701">
    <property type="entry name" value="MetN_ABC"/>
</dbReference>
<dbReference type="PROSITE" id="PS00211">
    <property type="entry name" value="ABC_TRANSPORTER_1"/>
    <property type="match status" value="1"/>
</dbReference>
<evidence type="ECO:0000313" key="10">
    <source>
        <dbReference type="Proteomes" id="UP001236652"/>
    </source>
</evidence>
<dbReference type="RefSeq" id="WP_231418906.1">
    <property type="nucleotide sequence ID" value="NZ_CP126446.1"/>
</dbReference>
<dbReference type="Gene3D" id="3.30.70.260">
    <property type="match status" value="1"/>
</dbReference>
<dbReference type="InterPro" id="IPR017871">
    <property type="entry name" value="ABC_transporter-like_CS"/>
</dbReference>
<feature type="domain" description="ABC transporter" evidence="8">
    <location>
        <begin position="2"/>
        <end position="241"/>
    </location>
</feature>
<dbReference type="Pfam" id="PF00005">
    <property type="entry name" value="ABC_tran"/>
    <property type="match status" value="1"/>
</dbReference>
<evidence type="ECO:0000256" key="7">
    <source>
        <dbReference type="ARBA" id="ARBA00023136"/>
    </source>
</evidence>
<evidence type="ECO:0000259" key="8">
    <source>
        <dbReference type="PROSITE" id="PS50893"/>
    </source>
</evidence>
<evidence type="ECO:0000256" key="5">
    <source>
        <dbReference type="ARBA" id="ARBA00022967"/>
    </source>
</evidence>
<keyword evidence="10" id="KW-1185">Reference proteome</keyword>
<keyword evidence="5" id="KW-1278">Translocase</keyword>
<protein>
    <submittedName>
        <fullName evidence="9">Methionine ABC transporter ATP-binding protein</fullName>
    </submittedName>
</protein>
<evidence type="ECO:0000256" key="3">
    <source>
        <dbReference type="ARBA" id="ARBA00022741"/>
    </source>
</evidence>
<keyword evidence="6" id="KW-0029">Amino-acid transport</keyword>
<keyword evidence="2" id="KW-1003">Cell membrane</keyword>
<evidence type="ECO:0000256" key="2">
    <source>
        <dbReference type="ARBA" id="ARBA00022475"/>
    </source>
</evidence>
<sequence length="343" mass="38436">MISIKNLQKVFKSGTNQVQAVDDVNLNIEKGEIYGVIGYSGAGKSTFIRLLNRLEDPTSGEIVIDGEDIANLRAGQLRKARQEIGMVFQHFNLLWSRTVRENIAFPLEIAGTPKQERQERVDELIKLVGLTGREDAYPSQLSGGQKQRVGIARALANRPKVLLCDEATSALDPETTDQILDLLVNINEQLDLTIILITHEMHVIRKISHRVAVMEEGKVVEEGDVLDVFLHPKEKVTKRFVEQIMGDQEQDDTMETMLAEYQTGQVVRLHFVGEKTNQALISEVSREFPSVSFNILQGKITQTKKGAYGTLFVHIDGTDEDIKKAIQYISETSVEVEVNHNVS</sequence>
<dbReference type="Proteomes" id="UP001236652">
    <property type="component" value="Chromosome"/>
</dbReference>
<keyword evidence="3" id="KW-0547">Nucleotide-binding</keyword>
<dbReference type="InterPro" id="IPR027417">
    <property type="entry name" value="P-loop_NTPase"/>
</dbReference>
<evidence type="ECO:0000256" key="6">
    <source>
        <dbReference type="ARBA" id="ARBA00022970"/>
    </source>
</evidence>
<dbReference type="InterPro" id="IPR003593">
    <property type="entry name" value="AAA+_ATPase"/>
</dbReference>
<keyword evidence="4 9" id="KW-0067">ATP-binding</keyword>
<dbReference type="Gene3D" id="3.40.50.300">
    <property type="entry name" value="P-loop containing nucleotide triphosphate hydrolases"/>
    <property type="match status" value="1"/>
</dbReference>
<dbReference type="InterPro" id="IPR050086">
    <property type="entry name" value="MetN_ABC_transporter-like"/>
</dbReference>
<evidence type="ECO:0000256" key="4">
    <source>
        <dbReference type="ARBA" id="ARBA00022840"/>
    </source>
</evidence>
<evidence type="ECO:0000256" key="1">
    <source>
        <dbReference type="ARBA" id="ARBA00022448"/>
    </source>
</evidence>
<reference evidence="9 10" key="1">
    <citation type="submission" date="2023-05" db="EMBL/GenBank/DDBJ databases">
        <title>Comparative genomics reveals the evidence of polycyclic aromatic hydrocarbons degradation in moderately halophilic genus Pontibacillus.</title>
        <authorList>
            <person name="Yang H."/>
            <person name="Qian Z."/>
        </authorList>
    </citation>
    <scope>NUCLEOTIDE SEQUENCE [LARGE SCALE GENOMIC DNA]</scope>
    <source>
        <strain evidence="10">HN14</strain>
    </source>
</reference>
<dbReference type="EMBL" id="CP126446">
    <property type="protein sequence ID" value="WIF97433.1"/>
    <property type="molecule type" value="Genomic_DNA"/>
</dbReference>
<dbReference type="SUPFAM" id="SSF52540">
    <property type="entry name" value="P-loop containing nucleoside triphosphate hydrolases"/>
    <property type="match status" value="1"/>
</dbReference>
<dbReference type="InterPro" id="IPR045865">
    <property type="entry name" value="ACT-like_dom_sf"/>
</dbReference>
<dbReference type="GO" id="GO:0005524">
    <property type="term" value="F:ATP binding"/>
    <property type="evidence" value="ECO:0007669"/>
    <property type="project" value="UniProtKB-KW"/>
</dbReference>
<dbReference type="PANTHER" id="PTHR43166:SF36">
    <property type="entry name" value="METHIONINE IMPORT ATP-BINDING PROTEIN METN 2"/>
    <property type="match status" value="1"/>
</dbReference>
<dbReference type="InterPro" id="IPR003439">
    <property type="entry name" value="ABC_transporter-like_ATP-bd"/>
</dbReference>
<dbReference type="Pfam" id="PF09383">
    <property type="entry name" value="NIL"/>
    <property type="match status" value="1"/>
</dbReference>
<dbReference type="InterPro" id="IPR018449">
    <property type="entry name" value="NIL_domain"/>
</dbReference>
<evidence type="ECO:0000313" key="9">
    <source>
        <dbReference type="EMBL" id="WIF97433.1"/>
    </source>
</evidence>